<proteinExistence type="predicted"/>
<dbReference type="Proteomes" id="UP001054837">
    <property type="component" value="Unassembled WGS sequence"/>
</dbReference>
<protein>
    <submittedName>
        <fullName evidence="1">Uncharacterized protein</fullName>
    </submittedName>
</protein>
<name>A0AAV4S8J8_9ARAC</name>
<evidence type="ECO:0000313" key="2">
    <source>
        <dbReference type="Proteomes" id="UP001054837"/>
    </source>
</evidence>
<keyword evidence="2" id="KW-1185">Reference proteome</keyword>
<dbReference type="EMBL" id="BPLQ01007213">
    <property type="protein sequence ID" value="GIY28760.1"/>
    <property type="molecule type" value="Genomic_DNA"/>
</dbReference>
<comment type="caution">
    <text evidence="1">The sequence shown here is derived from an EMBL/GenBank/DDBJ whole genome shotgun (WGS) entry which is preliminary data.</text>
</comment>
<organism evidence="1 2">
    <name type="scientific">Caerostris darwini</name>
    <dbReference type="NCBI Taxonomy" id="1538125"/>
    <lineage>
        <taxon>Eukaryota</taxon>
        <taxon>Metazoa</taxon>
        <taxon>Ecdysozoa</taxon>
        <taxon>Arthropoda</taxon>
        <taxon>Chelicerata</taxon>
        <taxon>Arachnida</taxon>
        <taxon>Araneae</taxon>
        <taxon>Araneomorphae</taxon>
        <taxon>Entelegynae</taxon>
        <taxon>Araneoidea</taxon>
        <taxon>Araneidae</taxon>
        <taxon>Caerostris</taxon>
    </lineage>
</organism>
<reference evidence="1 2" key="1">
    <citation type="submission" date="2021-06" db="EMBL/GenBank/DDBJ databases">
        <title>Caerostris darwini draft genome.</title>
        <authorList>
            <person name="Kono N."/>
            <person name="Arakawa K."/>
        </authorList>
    </citation>
    <scope>NUCLEOTIDE SEQUENCE [LARGE SCALE GENOMIC DNA]</scope>
</reference>
<dbReference type="AlphaFoldDB" id="A0AAV4S8J8"/>
<gene>
    <name evidence="1" type="ORF">CDAR_375841</name>
</gene>
<accession>A0AAV4S8J8</accession>
<sequence>MASKAILDLLYSIGASNPNVEKSYGSFKLQIFISRRERKLKSRNSYSDIENFEFERSRKIHVAPDFSICELLSTDVFTLYNLQAIQFSKDWIYPVVRENDPWQYIEWIPF</sequence>
<evidence type="ECO:0000313" key="1">
    <source>
        <dbReference type="EMBL" id="GIY28760.1"/>
    </source>
</evidence>